<organism evidence="1 2">
    <name type="scientific">Glarea lozoyensis (strain ATCC 74030 / MF5533)</name>
    <dbReference type="NCBI Taxonomy" id="1104152"/>
    <lineage>
        <taxon>Eukaryota</taxon>
        <taxon>Fungi</taxon>
        <taxon>Dikarya</taxon>
        <taxon>Ascomycota</taxon>
        <taxon>Pezizomycotina</taxon>
        <taxon>Leotiomycetes</taxon>
        <taxon>Helotiales</taxon>
        <taxon>Helotiaceae</taxon>
        <taxon>Glarea</taxon>
    </lineage>
</organism>
<dbReference type="EMBL" id="AGUE01000249">
    <property type="protein sequence ID" value="EHK96446.1"/>
    <property type="molecule type" value="Genomic_DNA"/>
</dbReference>
<dbReference type="Proteomes" id="UP000005446">
    <property type="component" value="Unassembled WGS sequence"/>
</dbReference>
<protein>
    <submittedName>
        <fullName evidence="1">Uncharacterized protein</fullName>
    </submittedName>
</protein>
<keyword evidence="2" id="KW-1185">Reference proteome</keyword>
<name>H0EYE1_GLAL7</name>
<dbReference type="OrthoDB" id="3564854at2759"/>
<gene>
    <name evidence="1" type="ORF">M7I_7840</name>
</gene>
<dbReference type="AlphaFoldDB" id="H0EYE1"/>
<proteinExistence type="predicted"/>
<dbReference type="HOGENOM" id="CLU_1652321_0_0_1"/>
<sequence length="160" mass="18982">MIENRINIPEHRIADMTIMMKALRRSPLHEEASHESIGNKGIVLEAKRERDQQTEDVKFNGKGTSKNTVERVGTFCLGYFRKTMQEIDDEFRRQEAAWKITEEYRKFWYKEVTEMFKQYDKKRIPMDRFPVNDSGLSDVYNCFLWWLKEEVTVSGDSQGA</sequence>
<reference evidence="1 2" key="1">
    <citation type="journal article" date="2012" name="Eukaryot. Cell">
        <title>Genome sequence of the fungus Glarea lozoyensis: the first genome sequence of a species from the Helotiaceae family.</title>
        <authorList>
            <person name="Youssar L."/>
            <person name="Gruening B.A."/>
            <person name="Erxleben A."/>
            <person name="Guenther S."/>
            <person name="Huettel W."/>
        </authorList>
    </citation>
    <scope>NUCLEOTIDE SEQUENCE [LARGE SCALE GENOMIC DNA]</scope>
    <source>
        <strain evidence="2">ATCC 74030 / MF5533</strain>
    </source>
</reference>
<evidence type="ECO:0000313" key="2">
    <source>
        <dbReference type="Proteomes" id="UP000005446"/>
    </source>
</evidence>
<evidence type="ECO:0000313" key="1">
    <source>
        <dbReference type="EMBL" id="EHK96446.1"/>
    </source>
</evidence>
<comment type="caution">
    <text evidence="1">The sequence shown here is derived from an EMBL/GenBank/DDBJ whole genome shotgun (WGS) entry which is preliminary data.</text>
</comment>
<accession>H0EYE1</accession>
<dbReference type="InParanoid" id="H0EYE1"/>